<gene>
    <name evidence="7" type="ORF">FIV42_10235</name>
</gene>
<evidence type="ECO:0000313" key="7">
    <source>
        <dbReference type="EMBL" id="QDG51099.1"/>
    </source>
</evidence>
<evidence type="ECO:0000256" key="5">
    <source>
        <dbReference type="ARBA" id="ARBA00023140"/>
    </source>
</evidence>
<dbReference type="PRINTS" id="PR00081">
    <property type="entry name" value="GDHRDH"/>
</dbReference>
<organism evidence="7 8">
    <name type="scientific">Persicimonas caeni</name>
    <dbReference type="NCBI Taxonomy" id="2292766"/>
    <lineage>
        <taxon>Bacteria</taxon>
        <taxon>Deltaproteobacteria</taxon>
        <taxon>Bradymonadales</taxon>
        <taxon>Bradymonadaceae</taxon>
        <taxon>Persicimonas</taxon>
    </lineage>
</organism>
<dbReference type="SUPFAM" id="SSF51735">
    <property type="entry name" value="NAD(P)-binding Rossmann-fold domains"/>
    <property type="match status" value="1"/>
</dbReference>
<dbReference type="RefSeq" id="WP_141197584.1">
    <property type="nucleotide sequence ID" value="NZ_CP041186.1"/>
</dbReference>
<dbReference type="PRINTS" id="PR00080">
    <property type="entry name" value="SDRFAMILY"/>
</dbReference>
<dbReference type="PANTHER" id="PTHR42808">
    <property type="entry name" value="HYDROXYSTEROID DEHYDROGENASE-LIKE PROTEIN 2"/>
    <property type="match status" value="1"/>
</dbReference>
<reference evidence="7 8" key="1">
    <citation type="submission" date="2019-06" db="EMBL/GenBank/DDBJ databases">
        <title>Persicimonas caeni gen. nov., sp. nov., a predatory bacterium isolated from solar saltern.</title>
        <authorList>
            <person name="Wang S."/>
        </authorList>
    </citation>
    <scope>NUCLEOTIDE SEQUENCE [LARGE SCALE GENOMIC DNA]</scope>
    <source>
        <strain evidence="7 8">YN101</strain>
    </source>
</reference>
<dbReference type="Pfam" id="PF00106">
    <property type="entry name" value="adh_short"/>
    <property type="match status" value="1"/>
</dbReference>
<sequence>MPDLDGQVAFITGSTRGIGREIAIALAKRGCNIVVTGKTDEPRDDVPGTIYTTAEEVEEAGAEALPLKLDVRYDDQIEDAINQTVDKWGRLDILINNAGAIHLKSVLETPPKRFDLLMGVNARAAYACSYYALPHMIEQNYGHILMASPPIAIDRAPGKAAYALSKLGMTFVAQSLAEEVREHNIGVNAFWPVSAIETQATIHFNLGTEEMWRKPDILSDMVLAIVSRDPSECTGNAFYDEDVLREEGVEDFSKYNVVEGSEPPPLSALMFDPEYQS</sequence>
<keyword evidence="3" id="KW-0521">NADP</keyword>
<comment type="similarity">
    <text evidence="2 6">Belongs to the short-chain dehydrogenases/reductases (SDR) family.</text>
</comment>
<evidence type="ECO:0000256" key="4">
    <source>
        <dbReference type="ARBA" id="ARBA00023002"/>
    </source>
</evidence>
<dbReference type="InterPro" id="IPR051935">
    <property type="entry name" value="HSDL2"/>
</dbReference>
<dbReference type="GO" id="GO:0016491">
    <property type="term" value="F:oxidoreductase activity"/>
    <property type="evidence" value="ECO:0007669"/>
    <property type="project" value="UniProtKB-KW"/>
</dbReference>
<accession>A0A5B8Y381</accession>
<dbReference type="FunFam" id="3.40.50.720:FF:000301">
    <property type="entry name" value="Hydroxysteroid dehydrogenase like 2"/>
    <property type="match status" value="1"/>
</dbReference>
<dbReference type="EMBL" id="CP041186">
    <property type="protein sequence ID" value="QDG51099.1"/>
    <property type="molecule type" value="Genomic_DNA"/>
</dbReference>
<dbReference type="OrthoDB" id="9810935at2"/>
<dbReference type="Proteomes" id="UP000315995">
    <property type="component" value="Chromosome"/>
</dbReference>
<comment type="subcellular location">
    <subcellularLocation>
        <location evidence="1">Peroxisome</location>
    </subcellularLocation>
</comment>
<evidence type="ECO:0000313" key="8">
    <source>
        <dbReference type="Proteomes" id="UP000315995"/>
    </source>
</evidence>
<protein>
    <submittedName>
        <fullName evidence="7">SDR family NAD(P)-dependent oxidoreductase</fullName>
    </submittedName>
</protein>
<evidence type="ECO:0000256" key="1">
    <source>
        <dbReference type="ARBA" id="ARBA00004275"/>
    </source>
</evidence>
<dbReference type="InterPro" id="IPR002347">
    <property type="entry name" value="SDR_fam"/>
</dbReference>
<keyword evidence="5" id="KW-0576">Peroxisome</keyword>
<keyword evidence="4" id="KW-0560">Oxidoreductase</keyword>
<evidence type="ECO:0000256" key="2">
    <source>
        <dbReference type="ARBA" id="ARBA00006484"/>
    </source>
</evidence>
<evidence type="ECO:0000256" key="3">
    <source>
        <dbReference type="ARBA" id="ARBA00022857"/>
    </source>
</evidence>
<keyword evidence="8" id="KW-1185">Reference proteome</keyword>
<accession>A0A4Y6PSK9</accession>
<evidence type="ECO:0000256" key="6">
    <source>
        <dbReference type="RuleBase" id="RU000363"/>
    </source>
</evidence>
<dbReference type="PANTHER" id="PTHR42808:SF4">
    <property type="entry name" value="SHORT CHAIN DEHYDROGENASE"/>
    <property type="match status" value="1"/>
</dbReference>
<dbReference type="AlphaFoldDB" id="A0A4Y6PSK9"/>
<dbReference type="Gene3D" id="3.40.50.720">
    <property type="entry name" value="NAD(P)-binding Rossmann-like Domain"/>
    <property type="match status" value="1"/>
</dbReference>
<proteinExistence type="inferred from homology"/>
<name>A0A4Y6PSK9_PERCE</name>
<dbReference type="NCBIfam" id="NF006133">
    <property type="entry name" value="PRK08278.1"/>
    <property type="match status" value="1"/>
</dbReference>
<dbReference type="InterPro" id="IPR036291">
    <property type="entry name" value="NAD(P)-bd_dom_sf"/>
</dbReference>